<gene>
    <name evidence="2" type="primary">sleB_1</name>
    <name evidence="2" type="ORF">AMURIS_00639</name>
</gene>
<dbReference type="AlphaFoldDB" id="A0A2K4ZBV5"/>
<dbReference type="Gene3D" id="1.10.10.2520">
    <property type="entry name" value="Cell wall hydrolase SleB, domain 1"/>
    <property type="match status" value="1"/>
</dbReference>
<dbReference type="InterPro" id="IPR011105">
    <property type="entry name" value="Cell_wall_hydrolase_SleB"/>
</dbReference>
<keyword evidence="3" id="KW-1185">Reference proteome</keyword>
<dbReference type="EMBL" id="OFSM01000003">
    <property type="protein sequence ID" value="SOY27934.1"/>
    <property type="molecule type" value="Genomic_DNA"/>
</dbReference>
<feature type="domain" description="Cell wall hydrolase SleB" evidence="1">
    <location>
        <begin position="109"/>
        <end position="216"/>
    </location>
</feature>
<dbReference type="GO" id="GO:0016787">
    <property type="term" value="F:hydrolase activity"/>
    <property type="evidence" value="ECO:0007669"/>
    <property type="project" value="InterPro"/>
</dbReference>
<evidence type="ECO:0000313" key="3">
    <source>
        <dbReference type="Proteomes" id="UP000236311"/>
    </source>
</evidence>
<protein>
    <submittedName>
        <fullName evidence="2">Spore cortex-lytic enzyme</fullName>
    </submittedName>
</protein>
<evidence type="ECO:0000259" key="1">
    <source>
        <dbReference type="Pfam" id="PF07486"/>
    </source>
</evidence>
<evidence type="ECO:0000313" key="2">
    <source>
        <dbReference type="EMBL" id="SOY27934.1"/>
    </source>
</evidence>
<dbReference type="RefSeq" id="WP_103238054.1">
    <property type="nucleotide sequence ID" value="NZ_CANRXC010000003.1"/>
</dbReference>
<organism evidence="2 3">
    <name type="scientific">Acetatifactor muris</name>
    <dbReference type="NCBI Taxonomy" id="879566"/>
    <lineage>
        <taxon>Bacteria</taxon>
        <taxon>Bacillati</taxon>
        <taxon>Bacillota</taxon>
        <taxon>Clostridia</taxon>
        <taxon>Lachnospirales</taxon>
        <taxon>Lachnospiraceae</taxon>
        <taxon>Acetatifactor</taxon>
    </lineage>
</organism>
<sequence length="217" mass="24732">MYRKAVSLLSLMSIALMMCFLCVRGVDAVRLCGETAQNLRLGLWELEEEWAGKAQAAVDSREKGLGIVDVAVSDQRIIDFFVMEQEYIYDLSDKDLEVLLRIVEAEAGNEDEDGKLLVANVVLNRMNAEQFPDSVEKVVFQKEKGVWQFSPVSNGSYYRVEISEETVNAVERALKGEDISQGALYFAARKYADSRKMKWFDRSLTYLFEHGGHEFFK</sequence>
<proteinExistence type="predicted"/>
<dbReference type="InterPro" id="IPR042047">
    <property type="entry name" value="SleB_dom1"/>
</dbReference>
<dbReference type="OrthoDB" id="9785345at2"/>
<name>A0A2K4ZBV5_9FIRM</name>
<dbReference type="Pfam" id="PF07486">
    <property type="entry name" value="Hydrolase_2"/>
    <property type="match status" value="1"/>
</dbReference>
<reference evidence="2 3" key="1">
    <citation type="submission" date="2018-01" db="EMBL/GenBank/DDBJ databases">
        <authorList>
            <person name="Gaut B.S."/>
            <person name="Morton B.R."/>
            <person name="Clegg M.T."/>
            <person name="Duvall M.R."/>
        </authorList>
    </citation>
    <scope>NUCLEOTIDE SEQUENCE [LARGE SCALE GENOMIC DNA]</scope>
    <source>
        <strain evidence="2">GP69</strain>
    </source>
</reference>
<dbReference type="Proteomes" id="UP000236311">
    <property type="component" value="Unassembled WGS sequence"/>
</dbReference>
<accession>A0A2K4ZBV5</accession>